<evidence type="ECO:0008006" key="4">
    <source>
        <dbReference type="Google" id="ProtNLM"/>
    </source>
</evidence>
<reference evidence="2 3" key="1">
    <citation type="journal article" date="2011" name="Proc. Natl. Acad. Sci. U.S.A.">
        <title>Evolutionary erosion of yeast sex chromosomes by mating-type switching accidents.</title>
        <authorList>
            <person name="Gordon J.L."/>
            <person name="Armisen D."/>
            <person name="Proux-Wera E."/>
            <person name="Oheigeartaigh S.S."/>
            <person name="Byrne K.P."/>
            <person name="Wolfe K.H."/>
        </authorList>
    </citation>
    <scope>NUCLEOTIDE SEQUENCE [LARGE SCALE GENOMIC DNA]</scope>
    <source>
        <strain evidence="3">ATCC 10662 / CBS 1146 / NBRC 0425 / NCYC 2629 / NRRL Y-866</strain>
    </source>
</reference>
<organism evidence="2 3">
    <name type="scientific">Torulaspora delbrueckii</name>
    <name type="common">Yeast</name>
    <name type="synonym">Candida colliculosa</name>
    <dbReference type="NCBI Taxonomy" id="4950"/>
    <lineage>
        <taxon>Eukaryota</taxon>
        <taxon>Fungi</taxon>
        <taxon>Dikarya</taxon>
        <taxon>Ascomycota</taxon>
        <taxon>Saccharomycotina</taxon>
        <taxon>Saccharomycetes</taxon>
        <taxon>Saccharomycetales</taxon>
        <taxon>Saccharomycetaceae</taxon>
        <taxon>Torulaspora</taxon>
    </lineage>
</organism>
<protein>
    <recommendedName>
        <fullName evidence="4">Vacuolar protein sorting-associated protein 62</fullName>
    </recommendedName>
</protein>
<dbReference type="OrthoDB" id="188042at2759"/>
<dbReference type="EMBL" id="HE616745">
    <property type="protein sequence ID" value="CCE92157.1"/>
    <property type="molecule type" value="Genomic_DNA"/>
</dbReference>
<name>G8ZU63_TORDE</name>
<evidence type="ECO:0000313" key="2">
    <source>
        <dbReference type="EMBL" id="CCE92157.1"/>
    </source>
</evidence>
<keyword evidence="1" id="KW-0472">Membrane</keyword>
<dbReference type="InterPro" id="IPR009291">
    <property type="entry name" value="Vps62"/>
</dbReference>
<accession>G8ZU63</accession>
<evidence type="ECO:0000313" key="3">
    <source>
        <dbReference type="Proteomes" id="UP000005627"/>
    </source>
</evidence>
<sequence>MFLLESLRNVYVLIYLLGFISNSNVLAVYVPWLDNDPFKELYEEDNRAERSQKLPPVLPPNKLNDKNRSLFKKGEIPDYVIDDCPLVHLYSEERYWPADIADFVTHFKVTDSYGSSIVKKETLELKDLKSEYSYKLSNGSMSTIPSSATFMTSLDDFSKDPKWLLGYSPEYGTGHIRNGPAILLVADKGNGWVDAFWFYFYPFNLGPYVMGYGPWGNHVGDWEHSLVRFFDGEPKYLWMSAHGGGSAYRFDAIEKVKKLRREHGKLTPDVIHRPLIFSSRGTHANYPSVGQHSHDVPFFFMPLSDFTDRGPMWDPSLNFYAYTLDDQDVTPRGEPEEALGTSWLHFEGRWGDKQLPWGDPRQKWCPVQWRYIDGPQGPLAKNLGRVSLCPTFKWWNFWKGCPARRLLKKGEGLDAEKNDLVGDNCGILLYKIRPKWLRGFFRLFMWRGFICFLMDYFTG</sequence>
<dbReference type="FunCoup" id="G8ZU63">
    <property type="interactions" value="28"/>
</dbReference>
<dbReference type="AlphaFoldDB" id="G8ZU63"/>
<dbReference type="KEGG" id="tdl:TDEL_0D05730"/>
<dbReference type="GO" id="GO:0000329">
    <property type="term" value="C:fungal-type vacuole membrane"/>
    <property type="evidence" value="ECO:0007669"/>
    <property type="project" value="TreeGrafter"/>
</dbReference>
<proteinExistence type="predicted"/>
<dbReference type="PANTHER" id="PTHR48220">
    <property type="match status" value="1"/>
</dbReference>
<keyword evidence="1" id="KW-1133">Transmembrane helix</keyword>
<feature type="transmembrane region" description="Helical" evidence="1">
    <location>
        <begin position="12"/>
        <end position="32"/>
    </location>
</feature>
<dbReference type="Pfam" id="PF06101">
    <property type="entry name" value="Vps62"/>
    <property type="match status" value="1"/>
</dbReference>
<keyword evidence="3" id="KW-1185">Reference proteome</keyword>
<dbReference type="PANTHER" id="PTHR48220:SF1">
    <property type="entry name" value="VACUOLAR PROTEIN SORTING-ASSOCIATED PROTEIN 62-RELATED"/>
    <property type="match status" value="1"/>
</dbReference>
<keyword evidence="1" id="KW-0812">Transmembrane</keyword>
<dbReference type="Proteomes" id="UP000005627">
    <property type="component" value="Chromosome 4"/>
</dbReference>
<dbReference type="InterPro" id="IPR053102">
    <property type="entry name" value="VPS_Associated"/>
</dbReference>
<dbReference type="HOGENOM" id="CLU_024079_2_0_1"/>
<dbReference type="GeneID" id="11503524"/>
<dbReference type="GO" id="GO:0006623">
    <property type="term" value="P:protein targeting to vacuole"/>
    <property type="evidence" value="ECO:0007669"/>
    <property type="project" value="TreeGrafter"/>
</dbReference>
<dbReference type="RefSeq" id="XP_003681368.1">
    <property type="nucleotide sequence ID" value="XM_003681320.1"/>
</dbReference>
<evidence type="ECO:0000256" key="1">
    <source>
        <dbReference type="SAM" id="Phobius"/>
    </source>
</evidence>
<dbReference type="eggNOG" id="ENOG502RJPB">
    <property type="taxonomic scope" value="Eukaryota"/>
</dbReference>
<gene>
    <name evidence="2" type="primary">TDEL0D05730</name>
    <name evidence="2" type="ORF">TDEL_0D05730</name>
</gene>
<dbReference type="InParanoid" id="G8ZU63"/>